<reference evidence="11" key="3">
    <citation type="submission" date="2025-09" db="UniProtKB">
        <authorList>
            <consortium name="Ensembl"/>
        </authorList>
    </citation>
    <scope>IDENTIFICATION</scope>
</reference>
<dbReference type="SUPFAM" id="SSF54403">
    <property type="entry name" value="Cystatin/monellin"/>
    <property type="match status" value="1"/>
</dbReference>
<evidence type="ECO:0000256" key="2">
    <source>
        <dbReference type="ARBA" id="ARBA00018808"/>
    </source>
</evidence>
<dbReference type="GO" id="GO:0050994">
    <property type="term" value="P:regulation of lipid catabolic process"/>
    <property type="evidence" value="ECO:0007669"/>
    <property type="project" value="InterPro"/>
</dbReference>
<evidence type="ECO:0000313" key="11">
    <source>
        <dbReference type="Ensembl" id="ENSELUP00000087554.1"/>
    </source>
</evidence>
<keyword evidence="4" id="KW-0964">Secreted</keyword>
<keyword evidence="12" id="KW-1185">Reference proteome</keyword>
<dbReference type="Proteomes" id="UP000265140">
    <property type="component" value="Chromosome 21"/>
</dbReference>
<dbReference type="GO" id="GO:0030154">
    <property type="term" value="P:cell differentiation"/>
    <property type="evidence" value="ECO:0007669"/>
    <property type="project" value="UniProtKB-KW"/>
</dbReference>
<evidence type="ECO:0000256" key="9">
    <source>
        <dbReference type="ARBA" id="ARBA00032785"/>
    </source>
</evidence>
<organism evidence="11 12">
    <name type="scientific">Esox lucius</name>
    <name type="common">Northern pike</name>
    <dbReference type="NCBI Taxonomy" id="8010"/>
    <lineage>
        <taxon>Eukaryota</taxon>
        <taxon>Metazoa</taxon>
        <taxon>Chordata</taxon>
        <taxon>Craniata</taxon>
        <taxon>Vertebrata</taxon>
        <taxon>Euteleostomi</taxon>
        <taxon>Actinopterygii</taxon>
        <taxon>Neopterygii</taxon>
        <taxon>Teleostei</taxon>
        <taxon>Protacanthopterygii</taxon>
        <taxon>Esociformes</taxon>
        <taxon>Esocidae</taxon>
        <taxon>Esox</taxon>
    </lineage>
</organism>
<feature type="chain" id="PRO_5044313342" description="Retinoic acid receptor responder protein 2" evidence="10">
    <location>
        <begin position="22"/>
        <end position="173"/>
    </location>
</feature>
<dbReference type="Ensembl" id="ENSELUT00000088003.1">
    <property type="protein sequence ID" value="ENSELUP00000087554.1"/>
    <property type="gene ID" value="ENSELUG00000041837.1"/>
</dbReference>
<dbReference type="RefSeq" id="XP_010883813.1">
    <property type="nucleotide sequence ID" value="XM_010885511.5"/>
</dbReference>
<proteinExistence type="predicted"/>
<dbReference type="GO" id="GO:0005102">
    <property type="term" value="F:signaling receptor binding"/>
    <property type="evidence" value="ECO:0007669"/>
    <property type="project" value="InterPro"/>
</dbReference>
<protein>
    <recommendedName>
        <fullName evidence="2">Retinoic acid receptor responder protein 2</fullName>
    </recommendedName>
    <alternativeName>
        <fullName evidence="9">Chemerin</fullName>
    </alternativeName>
</protein>
<dbReference type="GeneTree" id="ENSGT00400000024709"/>
<dbReference type="InterPro" id="IPR046350">
    <property type="entry name" value="Cystatin_sf"/>
</dbReference>
<comment type="subcellular location">
    <subcellularLocation>
        <location evidence="1">Secreted</location>
    </subcellularLocation>
</comment>
<dbReference type="AlphaFoldDB" id="A0AAY5KEM8"/>
<dbReference type="GO" id="GO:0005576">
    <property type="term" value="C:extracellular region"/>
    <property type="evidence" value="ECO:0007669"/>
    <property type="project" value="UniProtKB-SubCell"/>
</dbReference>
<evidence type="ECO:0000256" key="7">
    <source>
        <dbReference type="ARBA" id="ARBA00023157"/>
    </source>
</evidence>
<keyword evidence="6" id="KW-0221">Differentiation</keyword>
<dbReference type="PANTHER" id="PTHR15106">
    <property type="entry name" value="RETINOIC ACID RECEPTOR RESPONDER PROTEIN 2"/>
    <property type="match status" value="1"/>
</dbReference>
<evidence type="ECO:0000256" key="1">
    <source>
        <dbReference type="ARBA" id="ARBA00004613"/>
    </source>
</evidence>
<dbReference type="GO" id="GO:0006954">
    <property type="term" value="P:inflammatory response"/>
    <property type="evidence" value="ECO:0007669"/>
    <property type="project" value="UniProtKB-KW"/>
</dbReference>
<evidence type="ECO:0000256" key="6">
    <source>
        <dbReference type="ARBA" id="ARBA00022782"/>
    </source>
</evidence>
<keyword evidence="3" id="KW-0145">Chemotaxis</keyword>
<dbReference type="InterPro" id="IPR029562">
    <property type="entry name" value="Chemerin"/>
</dbReference>
<evidence type="ECO:0000256" key="3">
    <source>
        <dbReference type="ARBA" id="ARBA00022500"/>
    </source>
</evidence>
<dbReference type="GeneID" id="105019373"/>
<feature type="signal peptide" evidence="10">
    <location>
        <begin position="1"/>
        <end position="21"/>
    </location>
</feature>
<evidence type="ECO:0000256" key="5">
    <source>
        <dbReference type="ARBA" id="ARBA00022729"/>
    </source>
</evidence>
<dbReference type="PANTHER" id="PTHR15106:SF2">
    <property type="entry name" value="RETINOIC ACID RECEPTOR RESPONDER PROTEIN 2"/>
    <property type="match status" value="1"/>
</dbReference>
<dbReference type="KEGG" id="els:105019373"/>
<keyword evidence="8" id="KW-0395">Inflammatory response</keyword>
<keyword evidence="5 10" id="KW-0732">Signal</keyword>
<dbReference type="GO" id="GO:0006935">
    <property type="term" value="P:chemotaxis"/>
    <property type="evidence" value="ECO:0007669"/>
    <property type="project" value="UniProtKB-KW"/>
</dbReference>
<evidence type="ECO:0000256" key="4">
    <source>
        <dbReference type="ARBA" id="ARBA00022525"/>
    </source>
</evidence>
<evidence type="ECO:0000256" key="8">
    <source>
        <dbReference type="ARBA" id="ARBA00023198"/>
    </source>
</evidence>
<evidence type="ECO:0000256" key="10">
    <source>
        <dbReference type="SAM" id="SignalP"/>
    </source>
</evidence>
<reference evidence="11 12" key="1">
    <citation type="submission" date="2020-02" db="EMBL/GenBank/DDBJ databases">
        <title>Esox lucius (northern pike) genome, fEsoLuc1, primary haplotype.</title>
        <authorList>
            <person name="Myers G."/>
            <person name="Karagic N."/>
            <person name="Meyer A."/>
            <person name="Pippel M."/>
            <person name="Reichard M."/>
            <person name="Winkler S."/>
            <person name="Tracey A."/>
            <person name="Sims Y."/>
            <person name="Howe K."/>
            <person name="Rhie A."/>
            <person name="Formenti G."/>
            <person name="Durbin R."/>
            <person name="Fedrigo O."/>
            <person name="Jarvis E.D."/>
        </authorList>
    </citation>
    <scope>NUCLEOTIDE SEQUENCE [LARGE SCALE GENOMIC DNA]</scope>
</reference>
<keyword evidence="7" id="KW-1015">Disulfide bond</keyword>
<reference evidence="11" key="2">
    <citation type="submission" date="2025-08" db="UniProtKB">
        <authorList>
            <consortium name="Ensembl"/>
        </authorList>
    </citation>
    <scope>IDENTIFICATION</scope>
</reference>
<accession>A0AAY5KEM8</accession>
<sequence>MAALLLLFLVSVGVMLSSTEAQKAYNKLPENYRKGVDLALQQLNSHSAVQQHFLFFESIQKSDIESGFNVQYIYHNFYLKSTECAKGTVTPSPQLCPFKNDRPLLDCAVIYKTFGGEIEYDPKPYIDCFQKPKLTEAVKSARLEHFRKMSLPSGTHTLLSVIQHHTDKRRMTE</sequence>
<evidence type="ECO:0000313" key="12">
    <source>
        <dbReference type="Proteomes" id="UP000265140"/>
    </source>
</evidence>
<name>A0AAY5KEM8_ESOLU</name>
<dbReference type="Gene3D" id="3.10.450.10">
    <property type="match status" value="1"/>
</dbReference>